<dbReference type="EMBL" id="CATOUU010000108">
    <property type="protein sequence ID" value="CAI9916702.1"/>
    <property type="molecule type" value="Genomic_DNA"/>
</dbReference>
<reference evidence="1" key="1">
    <citation type="submission" date="2023-06" db="EMBL/GenBank/DDBJ databases">
        <authorList>
            <person name="Kurt Z."/>
        </authorList>
    </citation>
    <scope>NUCLEOTIDE SEQUENCE</scope>
</reference>
<reference evidence="2 3" key="2">
    <citation type="submission" date="2024-07" db="EMBL/GenBank/DDBJ databases">
        <authorList>
            <person name="Akdeniz Z."/>
        </authorList>
    </citation>
    <scope>NUCLEOTIDE SEQUENCE [LARGE SCALE GENOMIC DNA]</scope>
</reference>
<dbReference type="Proteomes" id="UP001642409">
    <property type="component" value="Unassembled WGS sequence"/>
</dbReference>
<gene>
    <name evidence="2" type="ORF">HINF_LOCUS20077</name>
    <name evidence="1" type="ORF">HINF_LOCUS4347</name>
</gene>
<evidence type="ECO:0000313" key="1">
    <source>
        <dbReference type="EMBL" id="CAI9916702.1"/>
    </source>
</evidence>
<sequence>MTLQQLLKSNQPQVQKLQDTNSFELPRSMNEFIKQLKSINFVEEQISNDRYYISAFNKLFSSVRKICAYSEHYLGDLDGNVYNFSGEVFLAGQNHNRVIKIVEWQGLCYVLRADQQIVLLNSDISFTFRLVSSPITDFLVISDYFVLAHRSFSIYLKCDHIFTYPIDSLLSGLYLFKNHFCISTMNCQLFVFDFDFNLKTRRDFISQIVSMRFHLQYLFVSAETLFKIDVQSWKGKIIPVLPFQSGRIFVKNGIIVNGVQRVVGFGEGDKIVLFQELGMKGIYTGNVFVSGKDVYGVETEIV</sequence>
<keyword evidence="3" id="KW-1185">Reference proteome</keyword>
<proteinExistence type="predicted"/>
<protein>
    <submittedName>
        <fullName evidence="2">Hypothetical_protein</fullName>
    </submittedName>
</protein>
<evidence type="ECO:0000313" key="2">
    <source>
        <dbReference type="EMBL" id="CAL6006267.1"/>
    </source>
</evidence>
<dbReference type="AlphaFoldDB" id="A0AA86NBJ8"/>
<dbReference type="EMBL" id="CAXDID020000053">
    <property type="protein sequence ID" value="CAL6006267.1"/>
    <property type="molecule type" value="Genomic_DNA"/>
</dbReference>
<accession>A0AA86NBJ8</accession>
<organism evidence="1">
    <name type="scientific">Hexamita inflata</name>
    <dbReference type="NCBI Taxonomy" id="28002"/>
    <lineage>
        <taxon>Eukaryota</taxon>
        <taxon>Metamonada</taxon>
        <taxon>Diplomonadida</taxon>
        <taxon>Hexamitidae</taxon>
        <taxon>Hexamitinae</taxon>
        <taxon>Hexamita</taxon>
    </lineage>
</organism>
<comment type="caution">
    <text evidence="1">The sequence shown here is derived from an EMBL/GenBank/DDBJ whole genome shotgun (WGS) entry which is preliminary data.</text>
</comment>
<evidence type="ECO:0000313" key="3">
    <source>
        <dbReference type="Proteomes" id="UP001642409"/>
    </source>
</evidence>
<name>A0AA86NBJ8_9EUKA</name>